<reference evidence="2" key="1">
    <citation type="submission" date="2023-06" db="EMBL/GenBank/DDBJ databases">
        <title>Identification and characterization of horizontal gene transfer across gut microbiota members of farm animals based on homology search.</title>
        <authorList>
            <person name="Zeman M."/>
            <person name="Kubasova T."/>
            <person name="Jahodarova E."/>
            <person name="Nykrynova M."/>
            <person name="Rychlik I."/>
        </authorList>
    </citation>
    <scope>NUCLEOTIDE SEQUENCE [LARGE SCALE GENOMIC DNA]</scope>
    <source>
        <strain evidence="2">161_Gplus</strain>
    </source>
</reference>
<sequence>MNKIQKKLIEILTFFSSDDVQAITDKKELSNLLTERFNVKQHRSLFIVDDSIAIRFSHSKTAKNTSSNTVLAIKKINELDDYPILSVLVTPGTNYVEIMNTTFIKKVSHSSKKIANNNLVGSINYSDITKEFRGISNSLSNIACLYSIHEKEDHWQNLKRIVNATQKIKPAKHKYAPDENTKGNIYSAIDRLESFIEGSNLMQIEANLDVRVNAEKKYILSAAQSYDHNVNLRGRIIEKLVSGTTNDIKKIKESLETNKPLSLTTKDALADYQLSLDKYNVAIDIKSSVLEKESQPKGVYIDDMLQFLGQANTIFLIYLVGIQLENKNIVTKLVPIFDQNILKGSHIENAWSGRDTRGHIQFNGNSMHAIETDTDYHINIMPKDDFKEYIDMLIRQ</sequence>
<dbReference type="RefSeq" id="WP_289585718.1">
    <property type="nucleotide sequence ID" value="NZ_JAUDDW010000003.1"/>
</dbReference>
<accession>A0ABT7UW07</accession>
<organism evidence="1 2">
    <name type="scientific">Limosilactobacillus pontis</name>
    <dbReference type="NCBI Taxonomy" id="35787"/>
    <lineage>
        <taxon>Bacteria</taxon>
        <taxon>Bacillati</taxon>
        <taxon>Bacillota</taxon>
        <taxon>Bacilli</taxon>
        <taxon>Lactobacillales</taxon>
        <taxon>Lactobacillaceae</taxon>
        <taxon>Limosilactobacillus</taxon>
    </lineage>
</organism>
<dbReference type="EMBL" id="JAUDDW010000003">
    <property type="protein sequence ID" value="MDM8265878.1"/>
    <property type="molecule type" value="Genomic_DNA"/>
</dbReference>
<dbReference type="Proteomes" id="UP001529343">
    <property type="component" value="Unassembled WGS sequence"/>
</dbReference>
<evidence type="ECO:0000313" key="2">
    <source>
        <dbReference type="Proteomes" id="UP001529343"/>
    </source>
</evidence>
<keyword evidence="2" id="KW-1185">Reference proteome</keyword>
<name>A0ABT7UW07_9LACO</name>
<gene>
    <name evidence="1" type="ORF">QUW44_01655</name>
</gene>
<proteinExistence type="predicted"/>
<evidence type="ECO:0000313" key="1">
    <source>
        <dbReference type="EMBL" id="MDM8265878.1"/>
    </source>
</evidence>
<protein>
    <submittedName>
        <fullName evidence="1">Uncharacterized protein</fullName>
    </submittedName>
</protein>
<comment type="caution">
    <text evidence="1">The sequence shown here is derived from an EMBL/GenBank/DDBJ whole genome shotgun (WGS) entry which is preliminary data.</text>
</comment>